<sequence>MFDIVLEMWGGVGVVSTPVFFAKENVTPLPKKGSEKTYKRLPTIPRVIQNTKLTASVHQHSHLTATMSYVHPYGSTLPENGVIGRGYALISDSGRVEFRVTNDGNIQLFLDNSRKLWSVDGKNASFVKMQTDGNCVAYDANGTAVWHTATNGDDHPYNLVCQNDGNLVVYAKGGRAVWHTNTAVVH</sequence>
<dbReference type="OrthoDB" id="1884773at2759"/>
<dbReference type="Proteomes" id="UP001049176">
    <property type="component" value="Chromosome 1"/>
</dbReference>
<comment type="caution">
    <text evidence="2">The sequence shown here is derived from an EMBL/GenBank/DDBJ whole genome shotgun (WGS) entry which is preliminary data.</text>
</comment>
<evidence type="ECO:0000313" key="3">
    <source>
        <dbReference type="Proteomes" id="UP001049176"/>
    </source>
</evidence>
<dbReference type="SUPFAM" id="SSF51110">
    <property type="entry name" value="alpha-D-mannose-specific plant lectins"/>
    <property type="match status" value="1"/>
</dbReference>
<dbReference type="EMBL" id="CM032181">
    <property type="protein sequence ID" value="KAG7100092.1"/>
    <property type="molecule type" value="Genomic_DNA"/>
</dbReference>
<name>A0A9P8AFV4_9AGAR</name>
<organism evidence="2 3">
    <name type="scientific">Marasmius oreades</name>
    <name type="common">fairy-ring Marasmius</name>
    <dbReference type="NCBI Taxonomy" id="181124"/>
    <lineage>
        <taxon>Eukaryota</taxon>
        <taxon>Fungi</taxon>
        <taxon>Dikarya</taxon>
        <taxon>Basidiomycota</taxon>
        <taxon>Agaricomycotina</taxon>
        <taxon>Agaricomycetes</taxon>
        <taxon>Agaricomycetidae</taxon>
        <taxon>Agaricales</taxon>
        <taxon>Marasmiineae</taxon>
        <taxon>Marasmiaceae</taxon>
        <taxon>Marasmius</taxon>
    </lineage>
</organism>
<dbReference type="AlphaFoldDB" id="A0A9P8AFV4"/>
<protein>
    <recommendedName>
        <fullName evidence="1">Bulb-type lectin domain-containing protein</fullName>
    </recommendedName>
</protein>
<dbReference type="InterPro" id="IPR036426">
    <property type="entry name" value="Bulb-type_lectin_dom_sf"/>
</dbReference>
<dbReference type="Gene3D" id="2.90.10.10">
    <property type="entry name" value="Bulb-type lectin domain"/>
    <property type="match status" value="1"/>
</dbReference>
<evidence type="ECO:0000259" key="1">
    <source>
        <dbReference type="PROSITE" id="PS50927"/>
    </source>
</evidence>
<dbReference type="InterPro" id="IPR001480">
    <property type="entry name" value="Bulb-type_lectin_dom"/>
</dbReference>
<proteinExistence type="predicted"/>
<dbReference type="RefSeq" id="XP_043016562.1">
    <property type="nucleotide sequence ID" value="XM_043147848.1"/>
</dbReference>
<feature type="domain" description="Bulb-type lectin" evidence="1">
    <location>
        <begin position="74"/>
        <end position="182"/>
    </location>
</feature>
<accession>A0A9P8AFV4</accession>
<dbReference type="SMART" id="SM00108">
    <property type="entry name" value="B_lectin"/>
    <property type="match status" value="1"/>
</dbReference>
<dbReference type="PROSITE" id="PS50927">
    <property type="entry name" value="BULB_LECTIN"/>
    <property type="match status" value="1"/>
</dbReference>
<dbReference type="GeneID" id="66070949"/>
<gene>
    <name evidence="2" type="ORF">E1B28_001873</name>
</gene>
<dbReference type="KEGG" id="more:E1B28_001873"/>
<reference evidence="2" key="1">
    <citation type="journal article" date="2021" name="Genome Biol. Evol.">
        <title>The assembled and annotated genome of the fairy-ring fungus Marasmius oreades.</title>
        <authorList>
            <person name="Hiltunen M."/>
            <person name="Ament-Velasquez S.L."/>
            <person name="Johannesson H."/>
        </authorList>
    </citation>
    <scope>NUCLEOTIDE SEQUENCE</scope>
    <source>
        <strain evidence="2">03SP1</strain>
    </source>
</reference>
<evidence type="ECO:0000313" key="2">
    <source>
        <dbReference type="EMBL" id="KAG7100092.1"/>
    </source>
</evidence>
<keyword evidence="3" id="KW-1185">Reference proteome</keyword>